<protein>
    <recommendedName>
        <fullName evidence="3">DUF4249 domain-containing protein</fullName>
    </recommendedName>
</protein>
<evidence type="ECO:0000313" key="1">
    <source>
        <dbReference type="EMBL" id="PZE16744.1"/>
    </source>
</evidence>
<evidence type="ECO:0000313" key="2">
    <source>
        <dbReference type="Proteomes" id="UP000249248"/>
    </source>
</evidence>
<dbReference type="EMBL" id="QKSB01000006">
    <property type="protein sequence ID" value="PZE16744.1"/>
    <property type="molecule type" value="Genomic_DNA"/>
</dbReference>
<sequence length="301" mass="34478">MHLNFNTMKINLYILICVSLFASCQKEIKIDQEKIKNKIVVNGIISTQLDTVWIGLTESRDLLYDKFYFPVAKNAKVELFEDGVPIGVLSFLNEQYFLAYKVIAGKTYKLEASYKDFTPITAQTTVPYPGTVESFTVSKNENQRIYAAISLKDNVQEDNFYGIQMFRKEISLDTFNQLGDSYQTYSCTNEFITTYPKPDVSVGNTCASEFLLKDTPFENSTYTFNLFADSYVYGIDNLQTEVIISLKSYNYDYYQYLISRYVYNNNFGNPFAEPVQVYNNIENGFGIFGASFTASDTIIID</sequence>
<accession>A0A2W1MZC7</accession>
<organism evidence="1 2">
    <name type="scientific">Putridiphycobacter roseus</name>
    <dbReference type="NCBI Taxonomy" id="2219161"/>
    <lineage>
        <taxon>Bacteria</taxon>
        <taxon>Pseudomonadati</taxon>
        <taxon>Bacteroidota</taxon>
        <taxon>Flavobacteriia</taxon>
        <taxon>Flavobacteriales</taxon>
        <taxon>Crocinitomicaceae</taxon>
        <taxon>Putridiphycobacter</taxon>
    </lineage>
</organism>
<evidence type="ECO:0008006" key="3">
    <source>
        <dbReference type="Google" id="ProtNLM"/>
    </source>
</evidence>
<dbReference type="Proteomes" id="UP000249248">
    <property type="component" value="Unassembled WGS sequence"/>
</dbReference>
<name>A0A2W1MZC7_9FLAO</name>
<keyword evidence="2" id="KW-1185">Reference proteome</keyword>
<gene>
    <name evidence="1" type="ORF">DNU06_10820</name>
</gene>
<reference evidence="1 2" key="1">
    <citation type="submission" date="2018-06" db="EMBL/GenBank/DDBJ databases">
        <title>The draft genome sequence of Crocinitomix sp. SM1701.</title>
        <authorList>
            <person name="Zhang X."/>
        </authorList>
    </citation>
    <scope>NUCLEOTIDE SEQUENCE [LARGE SCALE GENOMIC DNA]</scope>
    <source>
        <strain evidence="1 2">SM1701</strain>
    </source>
</reference>
<dbReference type="AlphaFoldDB" id="A0A2W1MZC7"/>
<dbReference type="Pfam" id="PF14054">
    <property type="entry name" value="DUF4249"/>
    <property type="match status" value="1"/>
</dbReference>
<dbReference type="InterPro" id="IPR025345">
    <property type="entry name" value="DUF4249"/>
</dbReference>
<proteinExistence type="predicted"/>
<comment type="caution">
    <text evidence="1">The sequence shown here is derived from an EMBL/GenBank/DDBJ whole genome shotgun (WGS) entry which is preliminary data.</text>
</comment>